<dbReference type="RefSeq" id="XP_002677657.1">
    <property type="nucleotide sequence ID" value="XM_002677611.1"/>
</dbReference>
<feature type="signal peptide" evidence="1">
    <location>
        <begin position="1"/>
        <end position="24"/>
    </location>
</feature>
<protein>
    <submittedName>
        <fullName evidence="2">Predicted protein</fullName>
    </submittedName>
</protein>
<sequence length="217" mass="25095">MTLNRRIIVACLFVIVACVAVVCGFSKPATTSTKASTCCLPPVHSYKGTFYQKSLQEENNQPDSVTVIYNVDMKSFRKREVVVIKSNQTELVYSTLKLKMDDVTIEYRIKPTKCSCSKSKNYQWKETCIEATSENTTPYTIGKNSGFITMIDKYGGKYEYTTLREPNMEMNTCWMLSKTMYFDNSVQDYKYYDMIEYVEDSDFEIPENCPPIDECYH</sequence>
<evidence type="ECO:0000313" key="3">
    <source>
        <dbReference type="Proteomes" id="UP000006671"/>
    </source>
</evidence>
<dbReference type="VEuPathDB" id="AmoebaDB:NAEGRDRAFT_67328"/>
<gene>
    <name evidence="2" type="ORF">NAEGRDRAFT_67328</name>
</gene>
<dbReference type="InParanoid" id="D2VEM5"/>
<feature type="chain" id="PRO_5003037499" evidence="1">
    <location>
        <begin position="25"/>
        <end position="217"/>
    </location>
</feature>
<keyword evidence="3" id="KW-1185">Reference proteome</keyword>
<dbReference type="Proteomes" id="UP000006671">
    <property type="component" value="Unassembled WGS sequence"/>
</dbReference>
<keyword evidence="1" id="KW-0732">Signal</keyword>
<dbReference type="AlphaFoldDB" id="D2VEM5"/>
<dbReference type="PROSITE" id="PS51257">
    <property type="entry name" value="PROKAR_LIPOPROTEIN"/>
    <property type="match status" value="1"/>
</dbReference>
<name>D2VEM5_NAEGR</name>
<proteinExistence type="predicted"/>
<organism evidence="3">
    <name type="scientific">Naegleria gruberi</name>
    <name type="common">Amoeba</name>
    <dbReference type="NCBI Taxonomy" id="5762"/>
    <lineage>
        <taxon>Eukaryota</taxon>
        <taxon>Discoba</taxon>
        <taxon>Heterolobosea</taxon>
        <taxon>Tetramitia</taxon>
        <taxon>Eutetramitia</taxon>
        <taxon>Vahlkampfiidae</taxon>
        <taxon>Naegleria</taxon>
    </lineage>
</organism>
<evidence type="ECO:0000256" key="1">
    <source>
        <dbReference type="SAM" id="SignalP"/>
    </source>
</evidence>
<dbReference type="GeneID" id="8850230"/>
<dbReference type="KEGG" id="ngr:NAEGRDRAFT_67328"/>
<reference evidence="2 3" key="1">
    <citation type="journal article" date="2010" name="Cell">
        <title>The genome of Naegleria gruberi illuminates early eukaryotic versatility.</title>
        <authorList>
            <person name="Fritz-Laylin L.K."/>
            <person name="Prochnik S.E."/>
            <person name="Ginger M.L."/>
            <person name="Dacks J.B."/>
            <person name="Carpenter M.L."/>
            <person name="Field M.C."/>
            <person name="Kuo A."/>
            <person name="Paredez A."/>
            <person name="Chapman J."/>
            <person name="Pham J."/>
            <person name="Shu S."/>
            <person name="Neupane R."/>
            <person name="Cipriano M."/>
            <person name="Mancuso J."/>
            <person name="Tu H."/>
            <person name="Salamov A."/>
            <person name="Lindquist E."/>
            <person name="Shapiro H."/>
            <person name="Lucas S."/>
            <person name="Grigoriev I.V."/>
            <person name="Cande W.Z."/>
            <person name="Fulton C."/>
            <person name="Rokhsar D.S."/>
            <person name="Dawson S.C."/>
        </authorList>
    </citation>
    <scope>NUCLEOTIDE SEQUENCE [LARGE SCALE GENOMIC DNA]</scope>
    <source>
        <strain evidence="2 3">NEG-M</strain>
    </source>
</reference>
<dbReference type="EMBL" id="GG738866">
    <property type="protein sequence ID" value="EFC44913.1"/>
    <property type="molecule type" value="Genomic_DNA"/>
</dbReference>
<evidence type="ECO:0000313" key="2">
    <source>
        <dbReference type="EMBL" id="EFC44913.1"/>
    </source>
</evidence>
<accession>D2VEM5</accession>